<reference evidence="2 3" key="1">
    <citation type="submission" date="2017-01" db="EMBL/GenBank/DDBJ databases">
        <authorList>
            <person name="Mah S.A."/>
            <person name="Swanson W.J."/>
            <person name="Moy G.W."/>
            <person name="Vacquier V.D."/>
        </authorList>
    </citation>
    <scope>NUCLEOTIDE SEQUENCE [LARGE SCALE GENOMIC DNA]</scope>
    <source>
        <strain evidence="2 3">DSM 7027</strain>
    </source>
</reference>
<evidence type="ECO:0000313" key="3">
    <source>
        <dbReference type="Proteomes" id="UP000186895"/>
    </source>
</evidence>
<name>A0A1N6TEJ6_9GAMM</name>
<proteinExistence type="predicted"/>
<evidence type="ECO:0000256" key="1">
    <source>
        <dbReference type="SAM" id="Phobius"/>
    </source>
</evidence>
<dbReference type="EMBL" id="FTMN01000005">
    <property type="protein sequence ID" value="SIQ51526.1"/>
    <property type="molecule type" value="Genomic_DNA"/>
</dbReference>
<organism evidence="2 3">
    <name type="scientific">Marinobacterium stanieri</name>
    <dbReference type="NCBI Taxonomy" id="49186"/>
    <lineage>
        <taxon>Bacteria</taxon>
        <taxon>Pseudomonadati</taxon>
        <taxon>Pseudomonadota</taxon>
        <taxon>Gammaproteobacteria</taxon>
        <taxon>Oceanospirillales</taxon>
        <taxon>Oceanospirillaceae</taxon>
        <taxon>Marinobacterium</taxon>
    </lineage>
</organism>
<feature type="transmembrane region" description="Helical" evidence="1">
    <location>
        <begin position="36"/>
        <end position="57"/>
    </location>
</feature>
<keyword evidence="3" id="KW-1185">Reference proteome</keyword>
<keyword evidence="1" id="KW-0812">Transmembrane</keyword>
<feature type="transmembrane region" description="Helical" evidence="1">
    <location>
        <begin position="69"/>
        <end position="89"/>
    </location>
</feature>
<gene>
    <name evidence="2" type="ORF">SAMN05421647_105283</name>
</gene>
<sequence length="90" mass="9239">MSNDVKPIPVVILGAISSLFLILTLLYILIAGFDAISTVILVSAFSGLAIPAVIYADGAIECVTGVFEMFAEGISAIFSGILDAIGSLFG</sequence>
<evidence type="ECO:0000313" key="2">
    <source>
        <dbReference type="EMBL" id="SIQ51526.1"/>
    </source>
</evidence>
<dbReference type="Proteomes" id="UP000186895">
    <property type="component" value="Unassembled WGS sequence"/>
</dbReference>
<feature type="transmembrane region" description="Helical" evidence="1">
    <location>
        <begin position="7"/>
        <end position="30"/>
    </location>
</feature>
<dbReference type="STRING" id="49186.SAMN05421647_105283"/>
<protein>
    <submittedName>
        <fullName evidence="2">Uncharacterized protein</fullName>
    </submittedName>
</protein>
<accession>A0A1N6TEJ6</accession>
<dbReference type="RefSeq" id="WP_076463126.1">
    <property type="nucleotide sequence ID" value="NZ_FTMN01000005.1"/>
</dbReference>
<dbReference type="AlphaFoldDB" id="A0A1N6TEJ6"/>
<keyword evidence="1" id="KW-1133">Transmembrane helix</keyword>
<keyword evidence="1" id="KW-0472">Membrane</keyword>